<evidence type="ECO:0000313" key="5">
    <source>
        <dbReference type="EMBL" id="RZO06790.1"/>
    </source>
</evidence>
<evidence type="ECO:0000256" key="1">
    <source>
        <dbReference type="ARBA" id="ARBA00007228"/>
    </source>
</evidence>
<dbReference type="SMART" id="SM00967">
    <property type="entry name" value="SpoU_sub_bind"/>
    <property type="match status" value="1"/>
</dbReference>
<name>A0A520LM56_9GAMM</name>
<keyword evidence="3 5" id="KW-0808">Transferase</keyword>
<dbReference type="AlphaFoldDB" id="A0A520LM56"/>
<dbReference type="Gene3D" id="3.30.1330.30">
    <property type="match status" value="1"/>
</dbReference>
<dbReference type="GO" id="GO:0006396">
    <property type="term" value="P:RNA processing"/>
    <property type="evidence" value="ECO:0007669"/>
    <property type="project" value="InterPro"/>
</dbReference>
<dbReference type="InterPro" id="IPR029026">
    <property type="entry name" value="tRNA_m1G_MTases_N"/>
</dbReference>
<feature type="domain" description="RNA 2-O ribose methyltransferase substrate binding" evidence="4">
    <location>
        <begin position="3"/>
        <end position="78"/>
    </location>
</feature>
<dbReference type="GO" id="GO:0008173">
    <property type="term" value="F:RNA methyltransferase activity"/>
    <property type="evidence" value="ECO:0007669"/>
    <property type="project" value="InterPro"/>
</dbReference>
<comment type="caution">
    <text evidence="5">The sequence shown here is derived from an EMBL/GenBank/DDBJ whole genome shotgun (WGS) entry which is preliminary data.</text>
</comment>
<comment type="similarity">
    <text evidence="1">Belongs to the class IV-like SAM-binding methyltransferase superfamily. RNA methyltransferase TrmH family.</text>
</comment>
<dbReference type="GO" id="GO:0003723">
    <property type="term" value="F:RNA binding"/>
    <property type="evidence" value="ECO:0007669"/>
    <property type="project" value="InterPro"/>
</dbReference>
<evidence type="ECO:0000259" key="4">
    <source>
        <dbReference type="SMART" id="SM00967"/>
    </source>
</evidence>
<protein>
    <submittedName>
        <fullName evidence="5">23S rRNA (Guanosine(2251)-2'-O)-methyltransferase RlmB</fullName>
    </submittedName>
</protein>
<dbReference type="GO" id="GO:0032259">
    <property type="term" value="P:methylation"/>
    <property type="evidence" value="ECO:0007669"/>
    <property type="project" value="UniProtKB-KW"/>
</dbReference>
<proteinExistence type="inferred from homology"/>
<dbReference type="Pfam" id="PF00588">
    <property type="entry name" value="SpoU_methylase"/>
    <property type="match status" value="1"/>
</dbReference>
<dbReference type="EMBL" id="SHBO01000020">
    <property type="protein sequence ID" value="RZO06790.1"/>
    <property type="molecule type" value="Genomic_DNA"/>
</dbReference>
<reference evidence="5 6" key="1">
    <citation type="submission" date="2019-02" db="EMBL/GenBank/DDBJ databases">
        <title>Prokaryotic population dynamics and viral predation in marine succession experiment using metagenomics: the confinement effect.</title>
        <authorList>
            <person name="Haro-Moreno J.M."/>
            <person name="Rodriguez-Valera F."/>
            <person name="Lopez-Perez M."/>
        </authorList>
    </citation>
    <scope>NUCLEOTIDE SEQUENCE [LARGE SCALE GENOMIC DNA]</scope>
    <source>
        <strain evidence="5">MED-G169</strain>
    </source>
</reference>
<dbReference type="InterPro" id="IPR013123">
    <property type="entry name" value="SpoU_subst-bd"/>
</dbReference>
<organism evidence="5 6">
    <name type="scientific">SAR92 clade bacterium</name>
    <dbReference type="NCBI Taxonomy" id="2315479"/>
    <lineage>
        <taxon>Bacteria</taxon>
        <taxon>Pseudomonadati</taxon>
        <taxon>Pseudomonadota</taxon>
        <taxon>Gammaproteobacteria</taxon>
        <taxon>Cellvibrionales</taxon>
        <taxon>Porticoccaceae</taxon>
        <taxon>SAR92 clade</taxon>
    </lineage>
</organism>
<dbReference type="InterPro" id="IPR004441">
    <property type="entry name" value="rRNA_MeTrfase_TrmH"/>
</dbReference>
<dbReference type="Pfam" id="PF08032">
    <property type="entry name" value="SpoU_sub_bind"/>
    <property type="match status" value="1"/>
</dbReference>
<dbReference type="PANTHER" id="PTHR46429">
    <property type="entry name" value="23S RRNA (GUANOSINE-2'-O-)-METHYLTRANSFERASE RLMB"/>
    <property type="match status" value="1"/>
</dbReference>
<sequence>MDWIYGIHTVNEIIKYSSENITDFCILDGSKNPRLIELCNQAQKRGIKIRYLNNRDLSELVDGPHQGVAILCKPKPYLKENELLDLVKHHGEKAFILVLDGVTDPHNLGACLRSSLAAGVNAVVIPKARSAGLTPVVRKIACGAAEVIPIAMVPNLRRILLNMKDVGIWTIGASADAKTSLYDTDLSGPLALILGGEEKGLRQLTENHCDVLCKIPMKNNVESLNVSVASGVYLFEALRQRTMTISP</sequence>
<accession>A0A520LM56</accession>
<keyword evidence="2 5" id="KW-0489">Methyltransferase</keyword>
<dbReference type="GO" id="GO:0005829">
    <property type="term" value="C:cytosol"/>
    <property type="evidence" value="ECO:0007669"/>
    <property type="project" value="TreeGrafter"/>
</dbReference>
<evidence type="ECO:0000313" key="6">
    <source>
        <dbReference type="Proteomes" id="UP000318148"/>
    </source>
</evidence>
<dbReference type="InterPro" id="IPR029064">
    <property type="entry name" value="Ribosomal_eL30-like_sf"/>
</dbReference>
<gene>
    <name evidence="5" type="primary">rlmB</name>
    <name evidence="5" type="ORF">EVB02_02230</name>
</gene>
<dbReference type="InterPro" id="IPR001537">
    <property type="entry name" value="SpoU_MeTrfase"/>
</dbReference>
<evidence type="ECO:0000256" key="2">
    <source>
        <dbReference type="ARBA" id="ARBA00022603"/>
    </source>
</evidence>
<dbReference type="SUPFAM" id="SSF55315">
    <property type="entry name" value="L30e-like"/>
    <property type="match status" value="1"/>
</dbReference>
<dbReference type="InterPro" id="IPR029028">
    <property type="entry name" value="Alpha/beta_knot_MTases"/>
</dbReference>
<evidence type="ECO:0000256" key="3">
    <source>
        <dbReference type="ARBA" id="ARBA00022679"/>
    </source>
</evidence>
<dbReference type="SUPFAM" id="SSF75217">
    <property type="entry name" value="alpha/beta knot"/>
    <property type="match status" value="1"/>
</dbReference>
<dbReference type="FunFam" id="3.40.1280.10:FF:000008">
    <property type="entry name" value="Group 3 RNA methyltransferase TrmH"/>
    <property type="match status" value="1"/>
</dbReference>
<dbReference type="Proteomes" id="UP000318148">
    <property type="component" value="Unassembled WGS sequence"/>
</dbReference>
<dbReference type="CDD" id="cd18103">
    <property type="entry name" value="SpoU-like_RlmB"/>
    <property type="match status" value="1"/>
</dbReference>
<dbReference type="PANTHER" id="PTHR46429:SF1">
    <property type="entry name" value="23S RRNA (GUANOSINE-2'-O-)-METHYLTRANSFERASE RLMB"/>
    <property type="match status" value="1"/>
</dbReference>
<dbReference type="NCBIfam" id="TIGR00186">
    <property type="entry name" value="rRNA_methyl_3"/>
    <property type="match status" value="1"/>
</dbReference>
<dbReference type="Gene3D" id="3.40.1280.10">
    <property type="match status" value="1"/>
</dbReference>